<dbReference type="EC" id="2.4.1.-" evidence="12"/>
<gene>
    <name evidence="14" type="ORF">RDWZM_005154</name>
</gene>
<comment type="caution">
    <text evidence="14">The sequence shown here is derived from an EMBL/GenBank/DDBJ whole genome shotgun (WGS) entry which is preliminary data.</text>
</comment>
<evidence type="ECO:0000256" key="10">
    <source>
        <dbReference type="ARBA" id="ARBA00044721"/>
    </source>
</evidence>
<evidence type="ECO:0000256" key="2">
    <source>
        <dbReference type="ARBA" id="ARBA00004922"/>
    </source>
</evidence>
<evidence type="ECO:0000313" key="15">
    <source>
        <dbReference type="Proteomes" id="UP001142055"/>
    </source>
</evidence>
<keyword evidence="6 12" id="KW-0812">Transmembrane</keyword>
<comment type="catalytic activity">
    <reaction evidence="11">
        <text>an alpha-D-Man-(1-&gt;2)-alpha-D-Man-(1-&gt;2)-alpha-D-Man-(1-&gt;3)-[alpha-D-Man-(1-&gt;2)-alpha-D-Man-(1-&gt;3)-alpha-D-Man-(1-&gt;6)]-beta-D-Man-(1-&gt;4)-beta-D-GlcNAc-(1-&gt;4)-alpha-D-GlcNAc-diphospho-di-trans,poly-cis-dolichol + a di-trans,poly-cis-dolichyl beta-D-mannosyl phosphate = an alpha-D-Man-(1-&gt;2)-alpha-D-Man-(1-&gt;2)-alpha-D-Man-(1-&gt;3)-[alpha-D-Man-(1-&gt;2)-alpha-D-Man-(1-&gt;3)-[alpha-D-Man-(1-&gt;6)]-alpha-D-Man-(1-&gt;6)]-beta-D-Man-(1-&gt;4)-beta-D-GlcNAc-(1-&gt;4)-alpha-D-GlcNAc-diphospho-di-trans,poly-cis-dolichol + a di-trans,poly-cis-dolichyl phosphate + H(+)</text>
        <dbReference type="Rhea" id="RHEA:29535"/>
        <dbReference type="Rhea" id="RHEA-COMP:19498"/>
        <dbReference type="Rhea" id="RHEA-COMP:19501"/>
        <dbReference type="Rhea" id="RHEA-COMP:19518"/>
        <dbReference type="Rhea" id="RHEA-COMP:19519"/>
        <dbReference type="ChEBI" id="CHEBI:15378"/>
        <dbReference type="ChEBI" id="CHEBI:57683"/>
        <dbReference type="ChEBI" id="CHEBI:58211"/>
        <dbReference type="ChEBI" id="CHEBI:132517"/>
        <dbReference type="ChEBI" id="CHEBI:132519"/>
        <dbReference type="EC" id="2.4.1.260"/>
    </reaction>
    <physiologicalReaction direction="left-to-right" evidence="11">
        <dbReference type="Rhea" id="RHEA:29536"/>
    </physiologicalReaction>
</comment>
<dbReference type="GO" id="GO:0005789">
    <property type="term" value="C:endoplasmic reticulum membrane"/>
    <property type="evidence" value="ECO:0007669"/>
    <property type="project" value="UniProtKB-SubCell"/>
</dbReference>
<feature type="signal peptide" evidence="13">
    <location>
        <begin position="1"/>
        <end position="19"/>
    </location>
</feature>
<feature type="chain" id="PRO_5040351234" description="Mannosyltransferase" evidence="13">
    <location>
        <begin position="20"/>
        <end position="357"/>
    </location>
</feature>
<organism evidence="14 15">
    <name type="scientific">Blomia tropicalis</name>
    <name type="common">Mite</name>
    <dbReference type="NCBI Taxonomy" id="40697"/>
    <lineage>
        <taxon>Eukaryota</taxon>
        <taxon>Metazoa</taxon>
        <taxon>Ecdysozoa</taxon>
        <taxon>Arthropoda</taxon>
        <taxon>Chelicerata</taxon>
        <taxon>Arachnida</taxon>
        <taxon>Acari</taxon>
        <taxon>Acariformes</taxon>
        <taxon>Sarcoptiformes</taxon>
        <taxon>Astigmata</taxon>
        <taxon>Glycyphagoidea</taxon>
        <taxon>Echimyopodidae</taxon>
        <taxon>Blomia</taxon>
    </lineage>
</organism>
<evidence type="ECO:0000256" key="5">
    <source>
        <dbReference type="ARBA" id="ARBA00022679"/>
    </source>
</evidence>
<keyword evidence="13" id="KW-0732">Signal</keyword>
<reference evidence="14" key="1">
    <citation type="submission" date="2022-12" db="EMBL/GenBank/DDBJ databases">
        <title>Genome assemblies of Blomia tropicalis.</title>
        <authorList>
            <person name="Cui Y."/>
        </authorList>
    </citation>
    <scope>NUCLEOTIDE SEQUENCE</scope>
    <source>
        <tissue evidence="14">Adult mites</tissue>
    </source>
</reference>
<dbReference type="EMBL" id="JAPWDV010000002">
    <property type="protein sequence ID" value="KAJ6219342.1"/>
    <property type="molecule type" value="Genomic_DNA"/>
</dbReference>
<evidence type="ECO:0000256" key="13">
    <source>
        <dbReference type="SAM" id="SignalP"/>
    </source>
</evidence>
<evidence type="ECO:0000256" key="3">
    <source>
        <dbReference type="ARBA" id="ARBA00007063"/>
    </source>
</evidence>
<evidence type="ECO:0000256" key="11">
    <source>
        <dbReference type="ARBA" id="ARBA00048899"/>
    </source>
</evidence>
<protein>
    <recommendedName>
        <fullName evidence="12">Mannosyltransferase</fullName>
        <ecNumber evidence="12">2.4.1.-</ecNumber>
    </recommendedName>
</protein>
<keyword evidence="9 12" id="KW-0472">Membrane</keyword>
<evidence type="ECO:0000256" key="6">
    <source>
        <dbReference type="ARBA" id="ARBA00022692"/>
    </source>
</evidence>
<evidence type="ECO:0000256" key="1">
    <source>
        <dbReference type="ARBA" id="ARBA00004477"/>
    </source>
</evidence>
<evidence type="ECO:0000313" key="14">
    <source>
        <dbReference type="EMBL" id="KAJ6219342.1"/>
    </source>
</evidence>
<dbReference type="GO" id="GO:0006487">
    <property type="term" value="P:protein N-linked glycosylation"/>
    <property type="evidence" value="ECO:0007669"/>
    <property type="project" value="TreeGrafter"/>
</dbReference>
<keyword evidence="8 12" id="KW-1133">Transmembrane helix</keyword>
<comment type="function">
    <text evidence="10">Mannosyltransferase that operates in the biosynthetic pathway of dolichol-linked oligosaccharides, the glycan precursors employed in protein asparagine (N)-glycosylation. The assembly of dolichol-linked oligosaccharides begins on the cytosolic side of the endoplasmic reticulum membrane and finishes in its lumen. The sequential addition of sugars to dolichol pyrophosphate produces dolichol-linked oligosaccharides containing fourteen sugars, including two GlcNAcs, nine mannoses and three glucoses. Once assembled, the oligosaccharide is transferred from the lipid to nascent proteins by oligosaccharyltransferases. In the lumen of the endoplasmic reticulum, adds the eighth mannose residue in an alpha-1,6 linkage onto Man(7)GlcNAc(2)-PP-dolichol to produce Man(8)GlcNAc(2)-PP-dolichol.</text>
</comment>
<comment type="similarity">
    <text evidence="3 12">Belongs to the glycosyltransferase 22 family.</text>
</comment>
<evidence type="ECO:0000256" key="12">
    <source>
        <dbReference type="RuleBase" id="RU363075"/>
    </source>
</evidence>
<keyword evidence="15" id="KW-1185">Reference proteome</keyword>
<evidence type="ECO:0000256" key="4">
    <source>
        <dbReference type="ARBA" id="ARBA00022676"/>
    </source>
</evidence>
<feature type="transmembrane region" description="Helical" evidence="12">
    <location>
        <begin position="181"/>
        <end position="199"/>
    </location>
</feature>
<sequence>MSTIDSILIWAVAVAYIWIAPHTKVEESFSIQAIHDYLFLSRPVSKSTITNFINSLINNFNETQNIHFSWDHESFPGVVRRTFISPFIISLIAYPFKLLNLFEDKFYYQILVRICLVTLFRENTIFNRKMRDGLRRRPISSKHLDYTDNLELLKRKIDPTENEKSTFLLCKRFILKNLDKLITLIFILNFTVSFLMLYISSTNYPGGKCIRAINQQLRVDQRHNISHDSSTNAVYVSNLAAQSGFTRFLQLDDVYYGKAPQFEVNHFQSYSTIYLALETGEEQKYFTNCSLANGSKHQMTCQLNGTNGRTYKCDEQQNVTAFDRIDFKQLKVNYRTFLNVYKCIIVATVKSQTNRVE</sequence>
<dbReference type="AlphaFoldDB" id="A0A9Q0M7G7"/>
<name>A0A9Q0M7G7_BLOTA</name>
<keyword evidence="7 12" id="KW-0256">Endoplasmic reticulum</keyword>
<dbReference type="Proteomes" id="UP001142055">
    <property type="component" value="Chromosome 2"/>
</dbReference>
<keyword evidence="4 12" id="KW-0328">Glycosyltransferase</keyword>
<dbReference type="InterPro" id="IPR005599">
    <property type="entry name" value="GPI_mannosylTrfase"/>
</dbReference>
<dbReference type="PANTHER" id="PTHR22760">
    <property type="entry name" value="GLYCOSYLTRANSFERASE"/>
    <property type="match status" value="1"/>
</dbReference>
<comment type="caution">
    <text evidence="12">Lacks conserved residue(s) required for the propagation of feature annotation.</text>
</comment>
<evidence type="ECO:0000256" key="8">
    <source>
        <dbReference type="ARBA" id="ARBA00022989"/>
    </source>
</evidence>
<proteinExistence type="inferred from homology"/>
<dbReference type="PANTHER" id="PTHR22760:SF1">
    <property type="entry name" value="DOL-P-MAN:MAN(7)GLCNAC(2)-PP-DOL ALPHA-1,6-MANNOSYLTRANSFERASE"/>
    <property type="match status" value="1"/>
</dbReference>
<keyword evidence="5" id="KW-0808">Transferase</keyword>
<evidence type="ECO:0000256" key="7">
    <source>
        <dbReference type="ARBA" id="ARBA00022824"/>
    </source>
</evidence>
<evidence type="ECO:0000256" key="9">
    <source>
        <dbReference type="ARBA" id="ARBA00023136"/>
    </source>
</evidence>
<accession>A0A9Q0M7G7</accession>
<comment type="subcellular location">
    <subcellularLocation>
        <location evidence="1 12">Endoplasmic reticulum membrane</location>
        <topology evidence="1 12">Multi-pass membrane protein</topology>
    </subcellularLocation>
</comment>
<comment type="pathway">
    <text evidence="2">Protein modification; protein glycosylation.</text>
</comment>
<dbReference type="GO" id="GO:0052917">
    <property type="term" value="F:dol-P-Man:Man(7)GlcNAc(2)-PP-Dol alpha-1,6-mannosyltransferase activity"/>
    <property type="evidence" value="ECO:0007669"/>
    <property type="project" value="UniProtKB-EC"/>
</dbReference>